<feature type="transmembrane region" description="Helical" evidence="1">
    <location>
        <begin position="181"/>
        <end position="198"/>
    </location>
</feature>
<dbReference type="InterPro" id="IPR002760">
    <property type="entry name" value="O_anti_polymase"/>
</dbReference>
<evidence type="ECO:0000313" key="3">
    <source>
        <dbReference type="Proteomes" id="UP000604391"/>
    </source>
</evidence>
<feature type="transmembrane region" description="Helical" evidence="1">
    <location>
        <begin position="12"/>
        <end position="29"/>
    </location>
</feature>
<proteinExistence type="predicted"/>
<dbReference type="Pfam" id="PF01901">
    <property type="entry name" value="O_anti_polymase"/>
    <property type="match status" value="1"/>
</dbReference>
<dbReference type="EMBL" id="DVAD01000001">
    <property type="protein sequence ID" value="HIJ99217.1"/>
    <property type="molecule type" value="Genomic_DNA"/>
</dbReference>
<keyword evidence="1" id="KW-0472">Membrane</keyword>
<evidence type="ECO:0000313" key="2">
    <source>
        <dbReference type="EMBL" id="HIJ99217.1"/>
    </source>
</evidence>
<evidence type="ECO:0000256" key="1">
    <source>
        <dbReference type="SAM" id="Phobius"/>
    </source>
</evidence>
<feature type="transmembrane region" description="Helical" evidence="1">
    <location>
        <begin position="106"/>
        <end position="127"/>
    </location>
</feature>
<keyword evidence="1" id="KW-0812">Transmembrane</keyword>
<keyword evidence="3" id="KW-1185">Reference proteome</keyword>
<feature type="transmembrane region" description="Helical" evidence="1">
    <location>
        <begin position="74"/>
        <end position="94"/>
    </location>
</feature>
<accession>A0A832UYT4</accession>
<feature type="transmembrane region" description="Helical" evidence="1">
    <location>
        <begin position="311"/>
        <end position="340"/>
    </location>
</feature>
<dbReference type="Proteomes" id="UP000604391">
    <property type="component" value="Unassembled WGS sequence"/>
</dbReference>
<dbReference type="NCBIfam" id="TIGR04370">
    <property type="entry name" value="glyco_rpt_poly"/>
    <property type="match status" value="1"/>
</dbReference>
<dbReference type="AlphaFoldDB" id="A0A832UYT4"/>
<feature type="transmembrane region" description="Helical" evidence="1">
    <location>
        <begin position="139"/>
        <end position="169"/>
    </location>
</feature>
<keyword evidence="1" id="KW-1133">Transmembrane helix</keyword>
<sequence length="345" mass="38394">MKNDEARLDIFFRPSVLLSILTFLFLLASSHSISLISLSFVVLCLLMFFVGELLGIRSFKQKVVKKSLPQALKIAYWMYAVSIVSLHLNFYASGGIPLLQPAIRQFMNPLLTTLSFLIVPAALLLMVGYSEHRKSKIRMLAIFAVTLFLISLTGFRTEVMVFLFSTLLVLRYTGIVSTKQVMQLGILAVLFFFALTLLRTGSFDSNRISSTVSAYDFVVSQSDLTGYTKGFVQFADFIDIFSSFPIYGGRTLISSLIGVRSGVSTTSMLYGPPYADFGFVGSLIFLFFGWVLGFGYKAASKGSGYAILHSLVLVFLLIGIETGIVDLIVWLYFIAAFSYYKYNES</sequence>
<feature type="transmembrane region" description="Helical" evidence="1">
    <location>
        <begin position="277"/>
        <end position="299"/>
    </location>
</feature>
<name>A0A832UYT4_9ARCH</name>
<gene>
    <name evidence="2" type="ORF">H1011_00105</name>
</gene>
<reference evidence="2 3" key="1">
    <citation type="journal article" name="Nat. Commun.">
        <title>Undinarchaeota illuminate DPANN phylogeny and the impact of gene transfer on archaeal evolution.</title>
        <authorList>
            <person name="Dombrowski N."/>
            <person name="Williams T.A."/>
            <person name="Sun J."/>
            <person name="Woodcroft B.J."/>
            <person name="Lee J.H."/>
            <person name="Minh B.Q."/>
            <person name="Rinke C."/>
            <person name="Spang A."/>
        </authorList>
    </citation>
    <scope>NUCLEOTIDE SEQUENCE [LARGE SCALE GENOMIC DNA]</scope>
    <source>
        <strain evidence="2">MAG_bin17</strain>
    </source>
</reference>
<feature type="transmembrane region" description="Helical" evidence="1">
    <location>
        <begin position="35"/>
        <end position="54"/>
    </location>
</feature>
<organism evidence="2 3">
    <name type="scientific">Candidatus Undinarchaeum marinum</name>
    <dbReference type="NCBI Taxonomy" id="2756141"/>
    <lineage>
        <taxon>Archaea</taxon>
        <taxon>Candidatus Undinarchaeota</taxon>
        <taxon>Candidatus Undinarchaeia</taxon>
        <taxon>Candidatus Undinarchaeales</taxon>
        <taxon>Candidatus Undinarchaeaceae</taxon>
        <taxon>Candidatus Undinarchaeum</taxon>
    </lineage>
</organism>
<protein>
    <submittedName>
        <fullName evidence="2">Oligosaccharide repeat unit polymerase</fullName>
    </submittedName>
</protein>
<comment type="caution">
    <text evidence="2">The sequence shown here is derived from an EMBL/GenBank/DDBJ whole genome shotgun (WGS) entry which is preliminary data.</text>
</comment>